<proteinExistence type="predicted"/>
<gene>
    <name evidence="2" type="ORF">TIFTF001_024678</name>
</gene>
<dbReference type="Proteomes" id="UP001187192">
    <property type="component" value="Unassembled WGS sequence"/>
</dbReference>
<evidence type="ECO:0000256" key="1">
    <source>
        <dbReference type="SAM" id="MobiDB-lite"/>
    </source>
</evidence>
<comment type="caution">
    <text evidence="2">The sequence shown here is derived from an EMBL/GenBank/DDBJ whole genome shotgun (WGS) entry which is preliminary data.</text>
</comment>
<evidence type="ECO:0000313" key="2">
    <source>
        <dbReference type="EMBL" id="GMN55561.1"/>
    </source>
</evidence>
<feature type="region of interest" description="Disordered" evidence="1">
    <location>
        <begin position="375"/>
        <end position="406"/>
    </location>
</feature>
<accession>A0AA88AY80</accession>
<evidence type="ECO:0000313" key="3">
    <source>
        <dbReference type="Proteomes" id="UP001187192"/>
    </source>
</evidence>
<organism evidence="2 3">
    <name type="scientific">Ficus carica</name>
    <name type="common">Common fig</name>
    <dbReference type="NCBI Taxonomy" id="3494"/>
    <lineage>
        <taxon>Eukaryota</taxon>
        <taxon>Viridiplantae</taxon>
        <taxon>Streptophyta</taxon>
        <taxon>Embryophyta</taxon>
        <taxon>Tracheophyta</taxon>
        <taxon>Spermatophyta</taxon>
        <taxon>Magnoliopsida</taxon>
        <taxon>eudicotyledons</taxon>
        <taxon>Gunneridae</taxon>
        <taxon>Pentapetalae</taxon>
        <taxon>rosids</taxon>
        <taxon>fabids</taxon>
        <taxon>Rosales</taxon>
        <taxon>Moraceae</taxon>
        <taxon>Ficeae</taxon>
        <taxon>Ficus</taxon>
    </lineage>
</organism>
<dbReference type="AlphaFoldDB" id="A0AA88AY80"/>
<feature type="compositionally biased region" description="Polar residues" evidence="1">
    <location>
        <begin position="381"/>
        <end position="398"/>
    </location>
</feature>
<name>A0AA88AY80_FICCA</name>
<keyword evidence="3" id="KW-1185">Reference proteome</keyword>
<protein>
    <submittedName>
        <fullName evidence="2">Uncharacterized protein</fullName>
    </submittedName>
</protein>
<sequence>MVGFSEKSVLGHGTLLCFPGTNGVRSLLRQILLNLWSVGSTKADCGSCSGTSFGRCPVMGPNSEVQEPQELGVCKDRCWVLLGHLLSVSVRSWDLTPWSGNHRSWVSARTDVGSSAGTSFRLVPWSGNYRSCLQGQILGCLQGQMLGHARAPPFGQCPVMGPNSMVREPQELGVCNGRCWVLLEHLLSVSTRTWDLTPWSGNHMSCLQGQMLGPARAPPFGVVCKGRCLVLHGHFLWLAWIFHRIDPSPTLVGAQHRDLSQWSAKGRNSTPEVVVVQHSSRGSMVPGEVLPRSTSMVAGKVLPGSSMVPGEVLPGSTSIVSGEVQSGSRGSSTQVNKHCSRGSSFYPGHGEVLPGSTSIVPDEEVLPGSTIIVSEEVQPGSRGSSTRVNKHCSQGSSTRVKHVLRR</sequence>
<dbReference type="EMBL" id="BTGU01000058">
    <property type="protein sequence ID" value="GMN55561.1"/>
    <property type="molecule type" value="Genomic_DNA"/>
</dbReference>
<reference evidence="2" key="1">
    <citation type="submission" date="2023-07" db="EMBL/GenBank/DDBJ databases">
        <title>draft genome sequence of fig (Ficus carica).</title>
        <authorList>
            <person name="Takahashi T."/>
            <person name="Nishimura K."/>
        </authorList>
    </citation>
    <scope>NUCLEOTIDE SEQUENCE</scope>
</reference>